<comment type="caution">
    <text evidence="2">The sequence shown here is derived from an EMBL/GenBank/DDBJ whole genome shotgun (WGS) entry which is preliminary data.</text>
</comment>
<protein>
    <recommendedName>
        <fullName evidence="4">Major cell surface glycoprotein</fullName>
    </recommendedName>
</protein>
<sequence length="455" mass="48945">MEGWDNLDTGSATRSTVVSVTGDENVVLDLENDEATRGQNIRYTVRGSTAGATHYVAIEDTDFRNNQVDERVFRDVEDTVDRGSLDTNGDGQADLAWAQIEVDDDTGIGVGQIDTTYLDDTSVDVNLYEADQNLSDIAENVGSTEDDLSLDVSEGELSIDSPAGTYIAGQEEDVRGTAAQGVDDVALYVRDQGDWELVDVNEDGEFTQQDLISVDADGEWEERDVTLSQANDILSIPGRYRIGVVEAVDVTQNGTIADTLTTSEFSSATSEQTSIIVTEPTLGGGNSSMIAPLGGSPMAMQNQNNTTQEDGQQTDTTEDSTWVFRTYNSQIAVEDGTVEVTGVAPGLDEVLVVMIDSRGRTVTETVSVDDNDVFEEDDIELITREGRELNEGQIRGMVIGLGRDTVVGDGVLPGVDDADLPRSRRGLRASAQVSRRNRSTSASPTRPSTKQVATT</sequence>
<name>A0ABD5WJ74_9EURY</name>
<dbReference type="Proteomes" id="UP001596407">
    <property type="component" value="Unassembled WGS sequence"/>
</dbReference>
<evidence type="ECO:0000313" key="3">
    <source>
        <dbReference type="Proteomes" id="UP001596407"/>
    </source>
</evidence>
<feature type="region of interest" description="Disordered" evidence="1">
    <location>
        <begin position="414"/>
        <end position="455"/>
    </location>
</feature>
<evidence type="ECO:0008006" key="4">
    <source>
        <dbReference type="Google" id="ProtNLM"/>
    </source>
</evidence>
<reference evidence="2 3" key="1">
    <citation type="journal article" date="2019" name="Int. J. Syst. Evol. Microbiol.">
        <title>The Global Catalogue of Microorganisms (GCM) 10K type strain sequencing project: providing services to taxonomists for standard genome sequencing and annotation.</title>
        <authorList>
            <consortium name="The Broad Institute Genomics Platform"/>
            <consortium name="The Broad Institute Genome Sequencing Center for Infectious Disease"/>
            <person name="Wu L."/>
            <person name="Ma J."/>
        </authorList>
    </citation>
    <scope>NUCLEOTIDE SEQUENCE [LARGE SCALE GENOMIC DNA]</scope>
    <source>
        <strain evidence="2 3">DT72</strain>
    </source>
</reference>
<evidence type="ECO:0000256" key="1">
    <source>
        <dbReference type="SAM" id="MobiDB-lite"/>
    </source>
</evidence>
<dbReference type="EMBL" id="JBHSZH010000005">
    <property type="protein sequence ID" value="MFC7080536.1"/>
    <property type="molecule type" value="Genomic_DNA"/>
</dbReference>
<keyword evidence="3" id="KW-1185">Reference proteome</keyword>
<proteinExistence type="predicted"/>
<dbReference type="RefSeq" id="WP_382209761.1">
    <property type="nucleotide sequence ID" value="NZ_JBHSZH010000005.1"/>
</dbReference>
<evidence type="ECO:0000313" key="2">
    <source>
        <dbReference type="EMBL" id="MFC7080536.1"/>
    </source>
</evidence>
<feature type="compositionally biased region" description="Low complexity" evidence="1">
    <location>
        <begin position="439"/>
        <end position="449"/>
    </location>
</feature>
<accession>A0ABD5WJ74</accession>
<organism evidence="2 3">
    <name type="scientific">Halorussus caseinilyticus</name>
    <dbReference type="NCBI Taxonomy" id="3034025"/>
    <lineage>
        <taxon>Archaea</taxon>
        <taxon>Methanobacteriati</taxon>
        <taxon>Methanobacteriota</taxon>
        <taxon>Stenosarchaea group</taxon>
        <taxon>Halobacteria</taxon>
        <taxon>Halobacteriales</taxon>
        <taxon>Haladaptataceae</taxon>
        <taxon>Halorussus</taxon>
    </lineage>
</organism>
<gene>
    <name evidence="2" type="ORF">ACFQJ6_10810</name>
</gene>
<dbReference type="AlphaFoldDB" id="A0ABD5WJ74"/>